<reference evidence="2" key="1">
    <citation type="submission" date="2016-10" db="EMBL/GenBank/DDBJ databases">
        <authorList>
            <person name="Varghese N."/>
            <person name="Submissions S."/>
        </authorList>
    </citation>
    <scope>NUCLEOTIDE SEQUENCE [LARGE SCALE GENOMIC DNA]</scope>
    <source>
        <strain evidence="2">DSM 24536</strain>
    </source>
</reference>
<organism evidence="1 2">
    <name type="scientific">Daejeonella rubra</name>
    <dbReference type="NCBI Taxonomy" id="990371"/>
    <lineage>
        <taxon>Bacteria</taxon>
        <taxon>Pseudomonadati</taxon>
        <taxon>Bacteroidota</taxon>
        <taxon>Sphingobacteriia</taxon>
        <taxon>Sphingobacteriales</taxon>
        <taxon>Sphingobacteriaceae</taxon>
        <taxon>Daejeonella</taxon>
    </lineage>
</organism>
<dbReference type="EMBL" id="FNHH01000001">
    <property type="protein sequence ID" value="SDL70723.1"/>
    <property type="molecule type" value="Genomic_DNA"/>
</dbReference>
<proteinExistence type="predicted"/>
<dbReference type="AlphaFoldDB" id="A0A1G9M9C3"/>
<name>A0A1G9M9C3_9SPHI</name>
<dbReference type="Proteomes" id="UP000199226">
    <property type="component" value="Unassembled WGS sequence"/>
</dbReference>
<dbReference type="Gene3D" id="1.10.3540.10">
    <property type="entry name" value="uncharacterized protein from magnetospirillum magneticum domain"/>
    <property type="match status" value="1"/>
</dbReference>
<accession>A0A1G9M9C3</accession>
<gene>
    <name evidence="1" type="ORF">SAMN05421813_101294</name>
</gene>
<keyword evidence="2" id="KW-1185">Reference proteome</keyword>
<dbReference type="STRING" id="990371.SAMN05421813_101294"/>
<dbReference type="InterPro" id="IPR014948">
    <property type="entry name" value="BrxA"/>
</dbReference>
<evidence type="ECO:0000313" key="1">
    <source>
        <dbReference type="EMBL" id="SDL70723.1"/>
    </source>
</evidence>
<protein>
    <submittedName>
        <fullName evidence="1">Putative inner membrane protein</fullName>
    </submittedName>
</protein>
<evidence type="ECO:0000313" key="2">
    <source>
        <dbReference type="Proteomes" id="UP000199226"/>
    </source>
</evidence>
<dbReference type="OrthoDB" id="1028110at2"/>
<dbReference type="Pfam" id="PF08849">
    <property type="entry name" value="BrxA"/>
    <property type="match status" value="1"/>
</dbReference>
<dbReference type="InterPro" id="IPR023137">
    <property type="entry name" value="BrxA_sf"/>
</dbReference>
<sequence length="202" mass="23550">MLIMMKVESKTYDANFTAGGLLLNEFKALESIILGTEFESRLQEEVESNSVIGIATMSARKRIIPQIKRRHSIAPIGFWDHFFQWNQQEMKFGLLYLCFKTYAIVLDIHIEVALKKFKTGNTLNAYDVQMRLDEIASKDDHVSKWSVSTMVKINAQYRRVLKDVGLYDGTHLMRPLKISSTFWQYFEDINESWFLTACFIKN</sequence>